<organism evidence="1 2">
    <name type="scientific">Magnetospirillum fulvum MGU-K5</name>
    <dbReference type="NCBI Taxonomy" id="1316936"/>
    <lineage>
        <taxon>Bacteria</taxon>
        <taxon>Pseudomonadati</taxon>
        <taxon>Pseudomonadota</taxon>
        <taxon>Alphaproteobacteria</taxon>
        <taxon>Rhodospirillales</taxon>
        <taxon>Rhodospirillaceae</taxon>
        <taxon>Magnetospirillum</taxon>
    </lineage>
</organism>
<gene>
    <name evidence="1" type="ORF">K678_13298</name>
</gene>
<comment type="caution">
    <text evidence="1">The sequence shown here is derived from an EMBL/GenBank/DDBJ whole genome shotgun (WGS) entry which is preliminary data.</text>
</comment>
<reference evidence="1 2" key="1">
    <citation type="submission" date="2013-04" db="EMBL/GenBank/DDBJ databases">
        <authorList>
            <person name="Kuznetsov B."/>
            <person name="Ivanovsky R."/>
        </authorList>
    </citation>
    <scope>NUCLEOTIDE SEQUENCE [LARGE SCALE GENOMIC DNA]</scope>
    <source>
        <strain evidence="1 2">MGU-K5</strain>
    </source>
</reference>
<accession>S9S8F6</accession>
<name>S9S8F6_MAGFU</name>
<protein>
    <submittedName>
        <fullName evidence="1">Uncharacterized protein</fullName>
    </submittedName>
</protein>
<dbReference type="RefSeq" id="WP_021132961.1">
    <property type="nucleotide sequence ID" value="NZ_AQPH01000058.1"/>
</dbReference>
<dbReference type="AlphaFoldDB" id="S9S8F6"/>
<dbReference type="STRING" id="1316936.K678_13298"/>
<dbReference type="Proteomes" id="UP000015350">
    <property type="component" value="Unassembled WGS sequence"/>
</dbReference>
<evidence type="ECO:0000313" key="1">
    <source>
        <dbReference type="EMBL" id="EPY00959.1"/>
    </source>
</evidence>
<evidence type="ECO:0000313" key="2">
    <source>
        <dbReference type="Proteomes" id="UP000015350"/>
    </source>
</evidence>
<sequence length="219" mass="24037">IEQGVQSHYRFDDTIYQALAVMIFNGRTYTSVTRTDGPSWNPTYTRVTVDRAAVLEALDYLARDVERAKAALTADPVGERVRTRAQAPAVPSKSSRAADPLTERAMVYATRHLAEELLHRLSDVEFFQDEAGRDNRAARVTETVRDLLDIAARIERFVVADCLRVAAIGHRHAAFLDQALALVAEAETAECNEAAVTKGRKKGQSALKSANALVGRAAE</sequence>
<feature type="non-terminal residue" evidence="1">
    <location>
        <position position="1"/>
    </location>
</feature>
<dbReference type="EMBL" id="AQPH01000058">
    <property type="protein sequence ID" value="EPY00959.1"/>
    <property type="molecule type" value="Genomic_DNA"/>
</dbReference>
<proteinExistence type="predicted"/>